<keyword evidence="9 12" id="KW-0472">Membrane</keyword>
<dbReference type="GO" id="GO:0009306">
    <property type="term" value="P:protein secretion"/>
    <property type="evidence" value="ECO:0007669"/>
    <property type="project" value="UniProtKB-UniRule"/>
</dbReference>
<dbReference type="PANTHER" id="PTHR30587:SF0">
    <property type="entry name" value="FLAGELLAR BIOSYNTHETIC PROTEIN FLIP"/>
    <property type="match status" value="1"/>
</dbReference>
<keyword evidence="13" id="KW-0282">Flagellum</keyword>
<dbReference type="GO" id="GO:0009425">
    <property type="term" value="C:bacterial-type flagellum basal body"/>
    <property type="evidence" value="ECO:0007669"/>
    <property type="project" value="UniProtKB-SubCell"/>
</dbReference>
<comment type="caution">
    <text evidence="13">The sequence shown here is derived from an EMBL/GenBank/DDBJ whole genome shotgun (WGS) entry which is preliminary data.</text>
</comment>
<keyword evidence="6 12" id="KW-1005">Bacterial flagellum biogenesis</keyword>
<organism evidence="13 14">
    <name type="scientific">Velocimicrobium porci</name>
    <dbReference type="NCBI Taxonomy" id="2606634"/>
    <lineage>
        <taxon>Bacteria</taxon>
        <taxon>Bacillati</taxon>
        <taxon>Bacillota</taxon>
        <taxon>Clostridia</taxon>
        <taxon>Lachnospirales</taxon>
        <taxon>Lachnospiraceae</taxon>
        <taxon>Velocimicrobium</taxon>
    </lineage>
</organism>
<evidence type="ECO:0000256" key="3">
    <source>
        <dbReference type="ARBA" id="ARBA00022448"/>
    </source>
</evidence>
<comment type="subcellular location">
    <subcellularLocation>
        <location evidence="12">Cell membrane</location>
        <topology evidence="12">Multi-pass membrane protein</topology>
    </subcellularLocation>
    <subcellularLocation>
        <location evidence="12">Bacterial flagellum basal body</location>
    </subcellularLocation>
</comment>
<reference evidence="13 14" key="1">
    <citation type="submission" date="2019-08" db="EMBL/GenBank/DDBJ databases">
        <title>In-depth cultivation of the pig gut microbiome towards novel bacterial diversity and tailored functional studies.</title>
        <authorList>
            <person name="Wylensek D."/>
            <person name="Hitch T.C.A."/>
            <person name="Clavel T."/>
        </authorList>
    </citation>
    <scope>NUCLEOTIDE SEQUENCE [LARGE SCALE GENOMIC DNA]</scope>
    <source>
        <strain evidence="13 14">WCA-693-APC-MOT-I</strain>
    </source>
</reference>
<dbReference type="PRINTS" id="PR01302">
    <property type="entry name" value="TYPE3IMPPROT"/>
</dbReference>
<evidence type="ECO:0000256" key="8">
    <source>
        <dbReference type="ARBA" id="ARBA00022989"/>
    </source>
</evidence>
<evidence type="ECO:0000256" key="7">
    <source>
        <dbReference type="ARBA" id="ARBA00022927"/>
    </source>
</evidence>
<dbReference type="InterPro" id="IPR005837">
    <property type="entry name" value="FliP"/>
</dbReference>
<keyword evidence="3 12" id="KW-0813">Transport</keyword>
<comment type="similarity">
    <text evidence="1 12">Belongs to the FliP/MopC/SpaP family.</text>
</comment>
<evidence type="ECO:0000313" key="14">
    <source>
        <dbReference type="Proteomes" id="UP000482209"/>
    </source>
</evidence>
<keyword evidence="11 12" id="KW-1006">Bacterial flagellum protein export</keyword>
<proteinExistence type="inferred from homology"/>
<evidence type="ECO:0000256" key="12">
    <source>
        <dbReference type="RuleBase" id="RU362069"/>
    </source>
</evidence>
<keyword evidence="8 12" id="KW-1133">Transmembrane helix</keyword>
<keyword evidence="13" id="KW-0966">Cell projection</keyword>
<evidence type="ECO:0000256" key="10">
    <source>
        <dbReference type="ARBA" id="ARBA00023143"/>
    </source>
</evidence>
<feature type="transmembrane region" description="Helical" evidence="12">
    <location>
        <begin position="84"/>
        <end position="114"/>
    </location>
</feature>
<dbReference type="GO" id="GO:0044781">
    <property type="term" value="P:bacterial-type flagellum organization"/>
    <property type="evidence" value="ECO:0007669"/>
    <property type="project" value="UniProtKB-UniRule"/>
</dbReference>
<evidence type="ECO:0000256" key="5">
    <source>
        <dbReference type="ARBA" id="ARBA00022692"/>
    </source>
</evidence>
<dbReference type="RefSeq" id="WP_154517474.1">
    <property type="nucleotide sequence ID" value="NZ_VUMT01000004.1"/>
</dbReference>
<feature type="transmembrane region" description="Helical" evidence="12">
    <location>
        <begin position="259"/>
        <end position="278"/>
    </location>
</feature>
<sequence length="286" mass="31643">MKTEGKKQQKRVIKYISLLVLMCLLTFICATPVSATATNRTTSSAKKSNNSNEQDSTLVDEPDAFQLNISSNAGSSNLSASLQILLMLTVLSIAPSILIMVTSFTRIVIVLHFVRTALGLQTTPPNQVLIGLSLFLTFFIMSPVFSQINTDAIQPLSKGEITQEEAMEAGIKPLRTFMFKQTNTKDLKLFLEIADIPSEDLKNEEDIPTTTLIPAFIISEMRKAFVIGFVIYLPFIVIDMVVSSTLMSMGMMMLPPTTISLPFKILLFVLADGWNLIIGELVKTFY</sequence>
<dbReference type="PANTHER" id="PTHR30587">
    <property type="entry name" value="FLAGELLAR BIOSYNTHETIC PROTEIN FLIP"/>
    <property type="match status" value="1"/>
</dbReference>
<name>A0A6L5XWK2_9FIRM</name>
<feature type="transmembrane region" description="Helical" evidence="12">
    <location>
        <begin position="12"/>
        <end position="33"/>
    </location>
</feature>
<accession>A0A6L5XWK2</accession>
<evidence type="ECO:0000256" key="1">
    <source>
        <dbReference type="ARBA" id="ARBA00006257"/>
    </source>
</evidence>
<evidence type="ECO:0000256" key="9">
    <source>
        <dbReference type="ARBA" id="ARBA00023136"/>
    </source>
</evidence>
<keyword evidence="4 12" id="KW-1003">Cell membrane</keyword>
<dbReference type="AlphaFoldDB" id="A0A6L5XWK2"/>
<protein>
    <recommendedName>
        <fullName evidence="2 12">Flagellar biosynthetic protein FliP</fullName>
    </recommendedName>
</protein>
<dbReference type="NCBIfam" id="NF009438">
    <property type="entry name" value="PRK12797.1"/>
    <property type="match status" value="1"/>
</dbReference>
<dbReference type="Proteomes" id="UP000482209">
    <property type="component" value="Unassembled WGS sequence"/>
</dbReference>
<keyword evidence="10" id="KW-0975">Bacterial flagellum</keyword>
<keyword evidence="14" id="KW-1185">Reference proteome</keyword>
<feature type="transmembrane region" description="Helical" evidence="12">
    <location>
        <begin position="224"/>
        <end position="247"/>
    </location>
</feature>
<dbReference type="GO" id="GO:0005886">
    <property type="term" value="C:plasma membrane"/>
    <property type="evidence" value="ECO:0007669"/>
    <property type="project" value="UniProtKB-SubCell"/>
</dbReference>
<dbReference type="InterPro" id="IPR005838">
    <property type="entry name" value="T3SS_IM_P"/>
</dbReference>
<dbReference type="NCBIfam" id="TIGR01103">
    <property type="entry name" value="fliP"/>
    <property type="match status" value="1"/>
</dbReference>
<comment type="function">
    <text evidence="12">Plays a role in the flagellum-specific transport system.</text>
</comment>
<keyword evidence="7 12" id="KW-0653">Protein transport</keyword>
<keyword evidence="13" id="KW-0969">Cilium</keyword>
<evidence type="ECO:0000256" key="11">
    <source>
        <dbReference type="ARBA" id="ARBA00023225"/>
    </source>
</evidence>
<evidence type="ECO:0000256" key="4">
    <source>
        <dbReference type="ARBA" id="ARBA00022475"/>
    </source>
</evidence>
<dbReference type="Pfam" id="PF00813">
    <property type="entry name" value="FliP"/>
    <property type="match status" value="1"/>
</dbReference>
<dbReference type="EMBL" id="VUMT01000004">
    <property type="protein sequence ID" value="MSS62999.1"/>
    <property type="molecule type" value="Genomic_DNA"/>
</dbReference>
<dbReference type="PRINTS" id="PR00951">
    <property type="entry name" value="FLGBIOSNFLIP"/>
</dbReference>
<evidence type="ECO:0000256" key="2">
    <source>
        <dbReference type="ARBA" id="ARBA00021714"/>
    </source>
</evidence>
<gene>
    <name evidence="12 13" type="primary">fliP</name>
    <name evidence="13" type="ORF">FYJ58_03795</name>
</gene>
<evidence type="ECO:0000256" key="6">
    <source>
        <dbReference type="ARBA" id="ARBA00022795"/>
    </source>
</evidence>
<dbReference type="PROSITE" id="PS01061">
    <property type="entry name" value="FLIP_2"/>
    <property type="match status" value="1"/>
</dbReference>
<keyword evidence="5 12" id="KW-0812">Transmembrane</keyword>
<evidence type="ECO:0000313" key="13">
    <source>
        <dbReference type="EMBL" id="MSS62999.1"/>
    </source>
</evidence>